<dbReference type="Gene3D" id="3.50.50.60">
    <property type="entry name" value="FAD/NAD(P)-binding domain"/>
    <property type="match status" value="1"/>
</dbReference>
<dbReference type="InterPro" id="IPR050493">
    <property type="entry name" value="FAD-dep_Monooxygenase_BioMet"/>
</dbReference>
<evidence type="ECO:0000256" key="1">
    <source>
        <dbReference type="ARBA" id="ARBA00001974"/>
    </source>
</evidence>
<evidence type="ECO:0000256" key="7">
    <source>
        <dbReference type="SAM" id="MobiDB-lite"/>
    </source>
</evidence>
<accession>A0AAD4Q3P1</accession>
<dbReference type="Proteomes" id="UP001201262">
    <property type="component" value="Unassembled WGS sequence"/>
</dbReference>
<feature type="domain" description="FAD-binding" evidence="9">
    <location>
        <begin position="23"/>
        <end position="382"/>
    </location>
</feature>
<organism evidence="10 11">
    <name type="scientific">Talaromyces proteolyticus</name>
    <dbReference type="NCBI Taxonomy" id="1131652"/>
    <lineage>
        <taxon>Eukaryota</taxon>
        <taxon>Fungi</taxon>
        <taxon>Dikarya</taxon>
        <taxon>Ascomycota</taxon>
        <taxon>Pezizomycotina</taxon>
        <taxon>Eurotiomycetes</taxon>
        <taxon>Eurotiomycetidae</taxon>
        <taxon>Eurotiales</taxon>
        <taxon>Trichocomaceae</taxon>
        <taxon>Talaromyces</taxon>
        <taxon>Talaromyces sect. Bacilispori</taxon>
    </lineage>
</organism>
<gene>
    <name evidence="10" type="ORF">BGW36DRAFT_392919</name>
</gene>
<comment type="similarity">
    <text evidence="2">Belongs to the paxM FAD-dependent monooxygenase family.</text>
</comment>
<evidence type="ECO:0000256" key="6">
    <source>
        <dbReference type="ARBA" id="ARBA00023033"/>
    </source>
</evidence>
<evidence type="ECO:0000256" key="5">
    <source>
        <dbReference type="ARBA" id="ARBA00023002"/>
    </source>
</evidence>
<keyword evidence="8" id="KW-0812">Transmembrane</keyword>
<keyword evidence="11" id="KW-1185">Reference proteome</keyword>
<dbReference type="RefSeq" id="XP_046077870.1">
    <property type="nucleotide sequence ID" value="XM_046217754.1"/>
</dbReference>
<comment type="cofactor">
    <cofactor evidence="1">
        <name>FAD</name>
        <dbReference type="ChEBI" id="CHEBI:57692"/>
    </cofactor>
</comment>
<evidence type="ECO:0000256" key="3">
    <source>
        <dbReference type="ARBA" id="ARBA00022630"/>
    </source>
</evidence>
<dbReference type="GeneID" id="70248041"/>
<evidence type="ECO:0000313" key="10">
    <source>
        <dbReference type="EMBL" id="KAH8705249.1"/>
    </source>
</evidence>
<dbReference type="EMBL" id="JAJTJA010000001">
    <property type="protein sequence ID" value="KAH8705249.1"/>
    <property type="molecule type" value="Genomic_DNA"/>
</dbReference>
<evidence type="ECO:0000313" key="11">
    <source>
        <dbReference type="Proteomes" id="UP001201262"/>
    </source>
</evidence>
<evidence type="ECO:0000256" key="2">
    <source>
        <dbReference type="ARBA" id="ARBA00007992"/>
    </source>
</evidence>
<keyword evidence="6" id="KW-0503">Monooxygenase</keyword>
<dbReference type="AlphaFoldDB" id="A0AAD4Q3P1"/>
<evidence type="ECO:0000256" key="4">
    <source>
        <dbReference type="ARBA" id="ARBA00022827"/>
    </source>
</evidence>
<dbReference type="GO" id="GO:0004497">
    <property type="term" value="F:monooxygenase activity"/>
    <property type="evidence" value="ECO:0007669"/>
    <property type="project" value="UniProtKB-KW"/>
</dbReference>
<keyword evidence="3" id="KW-0285">Flavoprotein</keyword>
<keyword evidence="8" id="KW-0472">Membrane</keyword>
<dbReference type="InterPro" id="IPR036188">
    <property type="entry name" value="FAD/NAD-bd_sf"/>
</dbReference>
<comment type="caution">
    <text evidence="10">The sequence shown here is derived from an EMBL/GenBank/DDBJ whole genome shotgun (WGS) entry which is preliminary data.</text>
</comment>
<dbReference type="PANTHER" id="PTHR13789">
    <property type="entry name" value="MONOOXYGENASE"/>
    <property type="match status" value="1"/>
</dbReference>
<keyword evidence="5" id="KW-0560">Oxidoreductase</keyword>
<dbReference type="PANTHER" id="PTHR13789:SF315">
    <property type="entry name" value="FAD-DEPENDENT MONOOXYGENASE MDPD"/>
    <property type="match status" value="1"/>
</dbReference>
<feature type="transmembrane region" description="Helical" evidence="8">
    <location>
        <begin position="20"/>
        <end position="38"/>
    </location>
</feature>
<keyword evidence="4" id="KW-0274">FAD</keyword>
<dbReference type="InterPro" id="IPR002938">
    <property type="entry name" value="FAD-bd"/>
</dbReference>
<evidence type="ECO:0000259" key="9">
    <source>
        <dbReference type="Pfam" id="PF01494"/>
    </source>
</evidence>
<dbReference type="Pfam" id="PF01494">
    <property type="entry name" value="FAD_binding_3"/>
    <property type="match status" value="1"/>
</dbReference>
<dbReference type="PRINTS" id="PR00420">
    <property type="entry name" value="RNGMNOXGNASE"/>
</dbReference>
<reference evidence="10" key="1">
    <citation type="submission" date="2021-12" db="EMBL/GenBank/DDBJ databases">
        <title>Convergent genome expansion in fungi linked to evolution of root-endophyte symbiosis.</title>
        <authorList>
            <consortium name="DOE Joint Genome Institute"/>
            <person name="Ke Y.-H."/>
            <person name="Bonito G."/>
            <person name="Liao H.-L."/>
            <person name="Looney B."/>
            <person name="Rojas-Flechas A."/>
            <person name="Nash J."/>
            <person name="Hameed K."/>
            <person name="Schadt C."/>
            <person name="Martin F."/>
            <person name="Crous P.W."/>
            <person name="Miettinen O."/>
            <person name="Magnuson J.K."/>
            <person name="Labbe J."/>
            <person name="Jacobson D."/>
            <person name="Doktycz M.J."/>
            <person name="Veneault-Fourrey C."/>
            <person name="Kuo A."/>
            <person name="Mondo S."/>
            <person name="Calhoun S."/>
            <person name="Riley R."/>
            <person name="Ohm R."/>
            <person name="LaButti K."/>
            <person name="Andreopoulos B."/>
            <person name="Pangilinan J."/>
            <person name="Nolan M."/>
            <person name="Tritt A."/>
            <person name="Clum A."/>
            <person name="Lipzen A."/>
            <person name="Daum C."/>
            <person name="Barry K."/>
            <person name="Grigoriev I.V."/>
            <person name="Vilgalys R."/>
        </authorList>
    </citation>
    <scope>NUCLEOTIDE SEQUENCE</scope>
    <source>
        <strain evidence="10">PMI_201</strain>
    </source>
</reference>
<protein>
    <recommendedName>
        <fullName evidence="9">FAD-binding domain-containing protein</fullName>
    </recommendedName>
</protein>
<proteinExistence type="inferred from homology"/>
<feature type="region of interest" description="Disordered" evidence="7">
    <location>
        <begin position="115"/>
        <end position="140"/>
    </location>
</feature>
<sequence length="510" mass="56378">MSPHADKNATTAVPKRESALGISVLIVGGGVAGLMAALEMWRQGLDVQIIERSTSRLTAGDGFSISHTIIRAFNKWPYLRKKNQEITGHPSLAWHNLKGERLNGPTDMIYPSPKVDNSKEDADNANINKNNKEGEVSSSLYRHSRPKFHLMLETQLEQIGLKVQYGKRVVRYFETPEDEKAGVELEDGTTLKADLVVAADGIGSHSTKITLGKEVPARSTGLSVYRAAYPVGIIESDPEILEKIDTTPDGESIAQLWIGDSLQGDAITAHFARNKDEITWAITHKVSKGSSESWSKTVVPEDVFKVTSTIEGWPDYANRVIALTPKDKLLDFELVWRDPQPIWTSSSGRVVQIGDAAHTFLPTAGNGASQGLEDAISLAKCLRIAGNKENITEATKVHNKLRYERVACLQKLGICNQATQYGQKSSGSGETKSKPKYIRMLMAPWTWKHDPENYAEEKYHDALAALKDDRVPFQNTNVPHGCVHKPWNFESLLKSLEDGAEPDLEGDWES</sequence>
<dbReference type="SUPFAM" id="SSF51905">
    <property type="entry name" value="FAD/NAD(P)-binding domain"/>
    <property type="match status" value="1"/>
</dbReference>
<dbReference type="GO" id="GO:0071949">
    <property type="term" value="F:FAD binding"/>
    <property type="evidence" value="ECO:0007669"/>
    <property type="project" value="InterPro"/>
</dbReference>
<keyword evidence="8" id="KW-1133">Transmembrane helix</keyword>
<evidence type="ECO:0000256" key="8">
    <source>
        <dbReference type="SAM" id="Phobius"/>
    </source>
</evidence>
<name>A0AAD4Q3P1_9EURO</name>